<proteinExistence type="predicted"/>
<gene>
    <name evidence="1" type="ORF">SNAT2548_LOCUS11180</name>
</gene>
<evidence type="ECO:0000313" key="2">
    <source>
        <dbReference type="Proteomes" id="UP000604046"/>
    </source>
</evidence>
<evidence type="ECO:0008006" key="3">
    <source>
        <dbReference type="Google" id="ProtNLM"/>
    </source>
</evidence>
<reference evidence="1" key="1">
    <citation type="submission" date="2021-02" db="EMBL/GenBank/DDBJ databases">
        <authorList>
            <person name="Dougan E. K."/>
            <person name="Rhodes N."/>
            <person name="Thang M."/>
            <person name="Chan C."/>
        </authorList>
    </citation>
    <scope>NUCLEOTIDE SEQUENCE</scope>
</reference>
<accession>A0A812LKS8</accession>
<dbReference type="Proteomes" id="UP000604046">
    <property type="component" value="Unassembled WGS sequence"/>
</dbReference>
<dbReference type="EMBL" id="CAJNDS010000987">
    <property type="protein sequence ID" value="CAE7242737.1"/>
    <property type="molecule type" value="Genomic_DNA"/>
</dbReference>
<dbReference type="Gene3D" id="3.40.50.300">
    <property type="entry name" value="P-loop containing nucleotide triphosphate hydrolases"/>
    <property type="match status" value="1"/>
</dbReference>
<organism evidence="1 2">
    <name type="scientific">Symbiodinium natans</name>
    <dbReference type="NCBI Taxonomy" id="878477"/>
    <lineage>
        <taxon>Eukaryota</taxon>
        <taxon>Sar</taxon>
        <taxon>Alveolata</taxon>
        <taxon>Dinophyceae</taxon>
        <taxon>Suessiales</taxon>
        <taxon>Symbiodiniaceae</taxon>
        <taxon>Symbiodinium</taxon>
    </lineage>
</organism>
<sequence length="285" mass="32675">MFALHKQELSTADMMKIYDMAIIDEVGQLPTWIFDRLLRLWDAADRRPALVFVGDFCQLTGADGTTARESRRWSEMHIMNLHEMRRCKCDRLKWKLQLLRSATPSGAQLKQILRGHRANLRGKAGANRLDAEQISAILKETPKTTFVTISRKGSARINQLALRALFRDDSILDWIPCDPQENFNNFWRETQVDAEPFWMPVHQSMRVTITRNADKEHGFVNGMGATVQCMRRSGVQVLTDHGQVLLVHPITHETWMASAEERQPSRCVWGTVPHSTRSKVPLCLT</sequence>
<dbReference type="AlphaFoldDB" id="A0A812LKS8"/>
<keyword evidence="2" id="KW-1185">Reference proteome</keyword>
<protein>
    <recommendedName>
        <fullName evidence="3">ATP-dependent DNA helicase</fullName>
    </recommendedName>
</protein>
<evidence type="ECO:0000313" key="1">
    <source>
        <dbReference type="EMBL" id="CAE7242737.1"/>
    </source>
</evidence>
<dbReference type="InterPro" id="IPR027417">
    <property type="entry name" value="P-loop_NTPase"/>
</dbReference>
<comment type="caution">
    <text evidence="1">The sequence shown here is derived from an EMBL/GenBank/DDBJ whole genome shotgun (WGS) entry which is preliminary data.</text>
</comment>
<dbReference type="SUPFAM" id="SSF52540">
    <property type="entry name" value="P-loop containing nucleoside triphosphate hydrolases"/>
    <property type="match status" value="1"/>
</dbReference>
<name>A0A812LKS8_9DINO</name>